<feature type="domain" description="AB hydrolase-1" evidence="1">
    <location>
        <begin position="22"/>
        <end position="244"/>
    </location>
</feature>
<evidence type="ECO:0000313" key="2">
    <source>
        <dbReference type="EMBL" id="NEX62019.1"/>
    </source>
</evidence>
<evidence type="ECO:0000259" key="1">
    <source>
        <dbReference type="Pfam" id="PF00561"/>
    </source>
</evidence>
<dbReference type="Proteomes" id="UP000482155">
    <property type="component" value="Unassembled WGS sequence"/>
</dbReference>
<dbReference type="EC" id="3.1.1.24" evidence="2"/>
<dbReference type="AlphaFoldDB" id="A0A6B3SWF5"/>
<organism evidence="2 3">
    <name type="scientific">Noviherbaspirillum galbum</name>
    <dbReference type="NCBI Taxonomy" id="2709383"/>
    <lineage>
        <taxon>Bacteria</taxon>
        <taxon>Pseudomonadati</taxon>
        <taxon>Pseudomonadota</taxon>
        <taxon>Betaproteobacteria</taxon>
        <taxon>Burkholderiales</taxon>
        <taxon>Oxalobacteraceae</taxon>
        <taxon>Noviherbaspirillum</taxon>
    </lineage>
</organism>
<dbReference type="InterPro" id="IPR050471">
    <property type="entry name" value="AB_hydrolase"/>
</dbReference>
<accession>A0A6B3SWF5</accession>
<dbReference type="PANTHER" id="PTHR43433">
    <property type="entry name" value="HYDROLASE, ALPHA/BETA FOLD FAMILY PROTEIN"/>
    <property type="match status" value="1"/>
</dbReference>
<keyword evidence="3" id="KW-1185">Reference proteome</keyword>
<dbReference type="InterPro" id="IPR029058">
    <property type="entry name" value="AB_hydrolase_fold"/>
</dbReference>
<comment type="caution">
    <text evidence="2">The sequence shown here is derived from an EMBL/GenBank/DDBJ whole genome shotgun (WGS) entry which is preliminary data.</text>
</comment>
<sequence length="264" mass="29147">MPFLDLAGIRLHYDIEGREGAPWLILSNSLGTTMDMWQPQLPALRERFRVLRYDTRGHGQSGIPAQDFAVEQLGRDVLALMDHLGIERAHFCGLSMGGMTGIWLGIHAGARIDRLVLCNTSAHIGPPELWNARIDKVRNEGMAAIVPAVIERWFTPAYRQRAPEEVERVRRMLLETDPQGYVGNCAAVRDMDQRGEAATIANPALVIAGTHDLATPAADGRWLAGQIKGAAYVELDAAHLSNWEQADMFTAALTRFLEQGDKNG</sequence>
<dbReference type="Pfam" id="PF00561">
    <property type="entry name" value="Abhydrolase_1"/>
    <property type="match status" value="1"/>
</dbReference>
<dbReference type="Gene3D" id="3.40.50.1820">
    <property type="entry name" value="alpha/beta hydrolase"/>
    <property type="match status" value="1"/>
</dbReference>
<dbReference type="InterPro" id="IPR026968">
    <property type="entry name" value="PcaD/CatD"/>
</dbReference>
<dbReference type="SUPFAM" id="SSF53474">
    <property type="entry name" value="alpha/beta-Hydrolases"/>
    <property type="match status" value="1"/>
</dbReference>
<dbReference type="PRINTS" id="PR00111">
    <property type="entry name" value="ABHYDROLASE"/>
</dbReference>
<name>A0A6B3SWF5_9BURK</name>
<dbReference type="RefSeq" id="WP_163963810.1">
    <property type="nucleotide sequence ID" value="NZ_JAAIVB010000044.1"/>
</dbReference>
<dbReference type="EMBL" id="JAAIVB010000044">
    <property type="protein sequence ID" value="NEX62019.1"/>
    <property type="molecule type" value="Genomic_DNA"/>
</dbReference>
<dbReference type="GO" id="GO:0042952">
    <property type="term" value="P:beta-ketoadipate pathway"/>
    <property type="evidence" value="ECO:0007669"/>
    <property type="project" value="InterPro"/>
</dbReference>
<reference evidence="2 3" key="1">
    <citation type="submission" date="2020-02" db="EMBL/GenBank/DDBJ databases">
        <authorList>
            <person name="Kim M.K."/>
        </authorList>
    </citation>
    <scope>NUCLEOTIDE SEQUENCE [LARGE SCALE GENOMIC DNA]</scope>
    <source>
        <strain evidence="2 3">17J57-3</strain>
    </source>
</reference>
<dbReference type="InterPro" id="IPR000073">
    <property type="entry name" value="AB_hydrolase_1"/>
</dbReference>
<dbReference type="NCBIfam" id="TIGR02427">
    <property type="entry name" value="protocat_pcaD"/>
    <property type="match status" value="1"/>
</dbReference>
<keyword evidence="2" id="KW-0378">Hydrolase</keyword>
<gene>
    <name evidence="2" type="primary">pcaD</name>
    <name evidence="2" type="ORF">G3574_13100</name>
</gene>
<dbReference type="GO" id="GO:0047570">
    <property type="term" value="F:3-oxoadipate enol-lactonase activity"/>
    <property type="evidence" value="ECO:0007669"/>
    <property type="project" value="UniProtKB-EC"/>
</dbReference>
<proteinExistence type="predicted"/>
<dbReference type="PANTHER" id="PTHR43433:SF5">
    <property type="entry name" value="AB HYDROLASE-1 DOMAIN-CONTAINING PROTEIN"/>
    <property type="match status" value="1"/>
</dbReference>
<evidence type="ECO:0000313" key="3">
    <source>
        <dbReference type="Proteomes" id="UP000482155"/>
    </source>
</evidence>
<protein>
    <submittedName>
        <fullName evidence="2">3-oxoadipate enol-lactonase</fullName>
        <ecNumber evidence="2">3.1.1.24</ecNumber>
    </submittedName>
</protein>